<evidence type="ECO:0000256" key="2">
    <source>
        <dbReference type="ARBA" id="ARBA00022692"/>
    </source>
</evidence>
<accession>A0ABW3ZDM0</accession>
<dbReference type="Pfam" id="PF00664">
    <property type="entry name" value="ABC_membrane"/>
    <property type="match status" value="1"/>
</dbReference>
<dbReference type="CDD" id="cd18584">
    <property type="entry name" value="ABC_6TM_AarD_CydD"/>
    <property type="match status" value="1"/>
</dbReference>
<name>A0ABW3ZDM0_9HYPH</name>
<evidence type="ECO:0000256" key="3">
    <source>
        <dbReference type="ARBA" id="ARBA00022989"/>
    </source>
</evidence>
<evidence type="ECO:0000259" key="6">
    <source>
        <dbReference type="PROSITE" id="PS50929"/>
    </source>
</evidence>
<keyword evidence="3 5" id="KW-1133">Transmembrane helix</keyword>
<comment type="caution">
    <text evidence="7">The sequence shown here is derived from an EMBL/GenBank/DDBJ whole genome shotgun (WGS) entry which is preliminary data.</text>
</comment>
<keyword evidence="4 5" id="KW-0472">Membrane</keyword>
<proteinExistence type="predicted"/>
<feature type="transmembrane region" description="Helical" evidence="5">
    <location>
        <begin position="136"/>
        <end position="159"/>
    </location>
</feature>
<comment type="subcellular location">
    <subcellularLocation>
        <location evidence="1">Cell membrane</location>
        <topology evidence="1">Multi-pass membrane protein</topology>
    </subcellularLocation>
</comment>
<dbReference type="InterPro" id="IPR036640">
    <property type="entry name" value="ABC1_TM_sf"/>
</dbReference>
<feature type="transmembrane region" description="Helical" evidence="5">
    <location>
        <begin position="43"/>
        <end position="76"/>
    </location>
</feature>
<feature type="non-terminal residue" evidence="7">
    <location>
        <position position="1"/>
    </location>
</feature>
<evidence type="ECO:0000256" key="4">
    <source>
        <dbReference type="ARBA" id="ARBA00023136"/>
    </source>
</evidence>
<dbReference type="SUPFAM" id="SSF90123">
    <property type="entry name" value="ABC transporter transmembrane region"/>
    <property type="match status" value="1"/>
</dbReference>
<protein>
    <submittedName>
        <fullName evidence="7">ABC transporter transmembrane domain-containing protein</fullName>
    </submittedName>
</protein>
<feature type="transmembrane region" description="Helical" evidence="5">
    <location>
        <begin position="171"/>
        <end position="192"/>
    </location>
</feature>
<keyword evidence="2 5" id="KW-0812">Transmembrane</keyword>
<keyword evidence="8" id="KW-1185">Reference proteome</keyword>
<gene>
    <name evidence="7" type="ORF">ACFQ4O_18070</name>
</gene>
<feature type="non-terminal residue" evidence="7">
    <location>
        <position position="238"/>
    </location>
</feature>
<dbReference type="RefSeq" id="WP_378777815.1">
    <property type="nucleotide sequence ID" value="NZ_JBHTMX010000419.1"/>
</dbReference>
<dbReference type="PROSITE" id="PS50929">
    <property type="entry name" value="ABC_TM1F"/>
    <property type="match status" value="1"/>
</dbReference>
<evidence type="ECO:0000256" key="1">
    <source>
        <dbReference type="ARBA" id="ARBA00004651"/>
    </source>
</evidence>
<evidence type="ECO:0000313" key="8">
    <source>
        <dbReference type="Proteomes" id="UP001597171"/>
    </source>
</evidence>
<dbReference type="Proteomes" id="UP001597171">
    <property type="component" value="Unassembled WGS sequence"/>
</dbReference>
<dbReference type="InterPro" id="IPR011527">
    <property type="entry name" value="ABC1_TM_dom"/>
</dbReference>
<dbReference type="EMBL" id="JBHTMX010000419">
    <property type="protein sequence ID" value="MFD1333917.1"/>
    <property type="molecule type" value="Genomic_DNA"/>
</dbReference>
<evidence type="ECO:0000256" key="5">
    <source>
        <dbReference type="SAM" id="Phobius"/>
    </source>
</evidence>
<evidence type="ECO:0000313" key="7">
    <source>
        <dbReference type="EMBL" id="MFD1333917.1"/>
    </source>
</evidence>
<dbReference type="Gene3D" id="1.20.1560.10">
    <property type="entry name" value="ABC transporter type 1, transmembrane domain"/>
    <property type="match status" value="1"/>
</dbReference>
<reference evidence="8" key="1">
    <citation type="journal article" date="2019" name="Int. J. Syst. Evol. Microbiol.">
        <title>The Global Catalogue of Microorganisms (GCM) 10K type strain sequencing project: providing services to taxonomists for standard genome sequencing and annotation.</title>
        <authorList>
            <consortium name="The Broad Institute Genomics Platform"/>
            <consortium name="The Broad Institute Genome Sequencing Center for Infectious Disease"/>
            <person name="Wu L."/>
            <person name="Ma J."/>
        </authorList>
    </citation>
    <scope>NUCLEOTIDE SEQUENCE [LARGE SCALE GENOMIC DNA]</scope>
    <source>
        <strain evidence="8">CCUG 61696</strain>
    </source>
</reference>
<sequence length="238" mass="24697">SPLDADRAPSGLAASALAEQAEAVTAYFARFRPARAKATVVPLVILACVLPVSWLAALILAVAAPLIPLFMALVGWRAKAASERQLVAMGEMNGFLLDRLRGLDAIRSAGAVEATAQRVRAEADGLRRRAMAVLRIAFLSSAVLELFSALGVALVAVYVGFNLLGQIPFGAWGGGLSLAEGLFVLLLAPAFFEPLRELSAAWHDRASGQAAIEALDRLAAPAKAALPGAVDEPAAAPP</sequence>
<organism evidence="7 8">
    <name type="scientific">Methylopila musalis</name>
    <dbReference type="NCBI Taxonomy" id="1134781"/>
    <lineage>
        <taxon>Bacteria</taxon>
        <taxon>Pseudomonadati</taxon>
        <taxon>Pseudomonadota</taxon>
        <taxon>Alphaproteobacteria</taxon>
        <taxon>Hyphomicrobiales</taxon>
        <taxon>Methylopilaceae</taxon>
        <taxon>Methylopila</taxon>
    </lineage>
</organism>
<feature type="domain" description="ABC transmembrane type-1" evidence="6">
    <location>
        <begin position="1"/>
        <end position="207"/>
    </location>
</feature>